<dbReference type="OrthoDB" id="6899345at2"/>
<dbReference type="Proteomes" id="UP000238196">
    <property type="component" value="Unassembled WGS sequence"/>
</dbReference>
<proteinExistence type="predicted"/>
<evidence type="ECO:0000313" key="2">
    <source>
        <dbReference type="Proteomes" id="UP000238196"/>
    </source>
</evidence>
<dbReference type="CDD" id="cd06150">
    <property type="entry name" value="YjgF_YER057c_UK114_like_2"/>
    <property type="match status" value="1"/>
</dbReference>
<evidence type="ECO:0008006" key="3">
    <source>
        <dbReference type="Google" id="ProtNLM"/>
    </source>
</evidence>
<name>A0A2S5KJC5_9PROT</name>
<protein>
    <recommendedName>
        <fullName evidence="3">RidA family protein</fullName>
    </recommendedName>
</protein>
<dbReference type="InterPro" id="IPR006175">
    <property type="entry name" value="YjgF/YER057c/UK114"/>
</dbReference>
<reference evidence="1 2" key="1">
    <citation type="submission" date="2018-02" db="EMBL/GenBank/DDBJ databases">
        <title>novel marine gammaproteobacteria from coastal saline agro ecosystem.</title>
        <authorList>
            <person name="Krishnan R."/>
            <person name="Ramesh Kumar N."/>
        </authorList>
    </citation>
    <scope>NUCLEOTIDE SEQUENCE [LARGE SCALE GENOMIC DNA]</scope>
    <source>
        <strain evidence="1 2">228</strain>
    </source>
</reference>
<dbReference type="SUPFAM" id="SSF55298">
    <property type="entry name" value="YjgF-like"/>
    <property type="match status" value="1"/>
</dbReference>
<dbReference type="Gene3D" id="3.30.1330.40">
    <property type="entry name" value="RutC-like"/>
    <property type="match status" value="1"/>
</dbReference>
<accession>A0A2S5KJC5</accession>
<dbReference type="InterPro" id="IPR035709">
    <property type="entry name" value="YoaB-like"/>
</dbReference>
<comment type="caution">
    <text evidence="1">The sequence shown here is derived from an EMBL/GenBank/DDBJ whole genome shotgun (WGS) entry which is preliminary data.</text>
</comment>
<evidence type="ECO:0000313" key="1">
    <source>
        <dbReference type="EMBL" id="PPC74713.1"/>
    </source>
</evidence>
<sequence length="119" mass="13063">MMIKRLNTNARLSSSVSYPLTGTMVHLAGICSDDEAADAGQQTIDVLAKIDELLTEAGAQREDIVSAWIWLSDMSYYDAMNAVWDAWVPSGHAPVRACVEAKLAYDFLKVEVQVQAITK</sequence>
<dbReference type="EMBL" id="PRLP01000138">
    <property type="protein sequence ID" value="PPC74713.1"/>
    <property type="molecule type" value="Genomic_DNA"/>
</dbReference>
<dbReference type="PANTHER" id="PTHR47328">
    <property type="match status" value="1"/>
</dbReference>
<gene>
    <name evidence="1" type="ORF">C4K68_24425</name>
</gene>
<dbReference type="Pfam" id="PF01042">
    <property type="entry name" value="Ribonuc_L-PSP"/>
    <property type="match status" value="1"/>
</dbReference>
<dbReference type="PANTHER" id="PTHR47328:SF1">
    <property type="entry name" value="RUTC FAMILY PROTEIN YOAB"/>
    <property type="match status" value="1"/>
</dbReference>
<dbReference type="InterPro" id="IPR035959">
    <property type="entry name" value="RutC-like_sf"/>
</dbReference>
<dbReference type="AlphaFoldDB" id="A0A2S5KJC5"/>
<organism evidence="1 2">
    <name type="scientific">Proteobacteria bacterium 228</name>
    <dbReference type="NCBI Taxonomy" id="2083153"/>
    <lineage>
        <taxon>Bacteria</taxon>
        <taxon>Pseudomonadati</taxon>
        <taxon>Pseudomonadota</taxon>
    </lineage>
</organism>